<comment type="caution">
    <text evidence="1">The sequence shown here is derived from an EMBL/GenBank/DDBJ whole genome shotgun (WGS) entry which is preliminary data.</text>
</comment>
<dbReference type="AlphaFoldDB" id="A0A9Q1BMU6"/>
<name>A0A9Q1BMU6_HOLLE</name>
<protein>
    <submittedName>
        <fullName evidence="1">Uncharacterized protein</fullName>
    </submittedName>
</protein>
<reference evidence="1" key="1">
    <citation type="submission" date="2021-10" db="EMBL/GenBank/DDBJ databases">
        <title>Tropical sea cucumber genome reveals ecological adaptation and Cuvierian tubules defense mechanism.</title>
        <authorList>
            <person name="Chen T."/>
        </authorList>
    </citation>
    <scope>NUCLEOTIDE SEQUENCE</scope>
    <source>
        <strain evidence="1">Nanhai2018</strain>
        <tissue evidence="1">Muscle</tissue>
    </source>
</reference>
<sequence length="82" mass="9426">MSKRMSVHKGPLICQQSWLCLRFSIIVRVILTPHPVLHNQKISLGKCPTTGTHNFTPCNVTKKSRGKFIREEAFKRVNMVNH</sequence>
<proteinExistence type="predicted"/>
<evidence type="ECO:0000313" key="2">
    <source>
        <dbReference type="Proteomes" id="UP001152320"/>
    </source>
</evidence>
<dbReference type="Proteomes" id="UP001152320">
    <property type="component" value="Chromosome 14"/>
</dbReference>
<dbReference type="EMBL" id="JAIZAY010000014">
    <property type="protein sequence ID" value="KAJ8029483.1"/>
    <property type="molecule type" value="Genomic_DNA"/>
</dbReference>
<gene>
    <name evidence="1" type="ORF">HOLleu_28885</name>
</gene>
<organism evidence="1 2">
    <name type="scientific">Holothuria leucospilota</name>
    <name type="common">Black long sea cucumber</name>
    <name type="synonym">Mertensiothuria leucospilota</name>
    <dbReference type="NCBI Taxonomy" id="206669"/>
    <lineage>
        <taxon>Eukaryota</taxon>
        <taxon>Metazoa</taxon>
        <taxon>Echinodermata</taxon>
        <taxon>Eleutherozoa</taxon>
        <taxon>Echinozoa</taxon>
        <taxon>Holothuroidea</taxon>
        <taxon>Aspidochirotacea</taxon>
        <taxon>Aspidochirotida</taxon>
        <taxon>Holothuriidae</taxon>
        <taxon>Holothuria</taxon>
    </lineage>
</organism>
<evidence type="ECO:0000313" key="1">
    <source>
        <dbReference type="EMBL" id="KAJ8029483.1"/>
    </source>
</evidence>
<keyword evidence="2" id="KW-1185">Reference proteome</keyword>
<accession>A0A9Q1BMU6</accession>